<gene>
    <name evidence="7" type="ORF">HNR46_003278</name>
</gene>
<dbReference type="InterPro" id="IPR036909">
    <property type="entry name" value="Cyt_c-like_dom_sf"/>
</dbReference>
<evidence type="ECO:0000256" key="3">
    <source>
        <dbReference type="ARBA" id="ARBA00023004"/>
    </source>
</evidence>
<dbReference type="Pfam" id="PF07691">
    <property type="entry name" value="PA14"/>
    <property type="match status" value="1"/>
</dbReference>
<dbReference type="SMART" id="SM00758">
    <property type="entry name" value="PA14"/>
    <property type="match status" value="1"/>
</dbReference>
<evidence type="ECO:0000259" key="6">
    <source>
        <dbReference type="PROSITE" id="PS51820"/>
    </source>
</evidence>
<dbReference type="PANTHER" id="PTHR35008">
    <property type="entry name" value="BLL4482 PROTEIN-RELATED"/>
    <property type="match status" value="1"/>
</dbReference>
<dbReference type="EMBL" id="JACHFD010000019">
    <property type="protein sequence ID" value="MBB5353025.1"/>
    <property type="molecule type" value="Genomic_DNA"/>
</dbReference>
<dbReference type="PROSITE" id="PS51820">
    <property type="entry name" value="PA14"/>
    <property type="match status" value="1"/>
</dbReference>
<dbReference type="GO" id="GO:0046872">
    <property type="term" value="F:metal ion binding"/>
    <property type="evidence" value="ECO:0007669"/>
    <property type="project" value="UniProtKB-KW"/>
</dbReference>
<comment type="caution">
    <text evidence="7">The sequence shown here is derived from an EMBL/GenBank/DDBJ whole genome shotgun (WGS) entry which is preliminary data.</text>
</comment>
<sequence>MRRWLPCWFGWWFLAAAGAQDGEQLFTLYCSACHGADGKGANEGAFPPLAGSRWVSGEPERAIQIVLHGIHGPIEVAGRHYELEMPPQGAMLADEPLAAILSYVRSSWGNAGSAVTPEAVAAQRAAGLDRAGPWTAEEILSRYPLPLEASVLRDLLSRSYEGDWSELPDFAKLTAANVEEEHDGWLKVESAPFEDHFAMEWEGRFEAPETGEYEFLLDADDAAELRLDGESVVAVTGLGPMDGSRSQTGKVHLDAGSHAFWVGYVEAEGQQGIALGWKVGEGGGYRWLTPVQASIREDRLPIVVGPEDGRAVIYRNFIDGTTPRAIGVGFPGGMNLAWSADHLAPELIWTGAFIDGAAKWVDRGTRPSPPAGENVVKLSAERFLPEEAKFRGYQLDAEGNPTFVATWGNQTLREGWQPGACRDGVPCLVRSLSLAGGSASLRVPLGEFAAIESDAVMARDAGRSVAELRPGLTLTFRYRLPH</sequence>
<evidence type="ECO:0000256" key="1">
    <source>
        <dbReference type="ARBA" id="ARBA00022617"/>
    </source>
</evidence>
<dbReference type="SUPFAM" id="SSF56988">
    <property type="entry name" value="Anthrax protective antigen"/>
    <property type="match status" value="1"/>
</dbReference>
<dbReference type="InterPro" id="IPR009056">
    <property type="entry name" value="Cyt_c-like_dom"/>
</dbReference>
<name>A0A840V4T1_9BACT</name>
<organism evidence="7 8">
    <name type="scientific">Haloferula luteola</name>
    <dbReference type="NCBI Taxonomy" id="595692"/>
    <lineage>
        <taxon>Bacteria</taxon>
        <taxon>Pseudomonadati</taxon>
        <taxon>Verrucomicrobiota</taxon>
        <taxon>Verrucomicrobiia</taxon>
        <taxon>Verrucomicrobiales</taxon>
        <taxon>Verrucomicrobiaceae</taxon>
        <taxon>Haloferula</taxon>
    </lineage>
</organism>
<protein>
    <submittedName>
        <fullName evidence="7">Mono/diheme cytochrome c family protein</fullName>
    </submittedName>
</protein>
<dbReference type="SUPFAM" id="SSF46626">
    <property type="entry name" value="Cytochrome c"/>
    <property type="match status" value="1"/>
</dbReference>
<keyword evidence="8" id="KW-1185">Reference proteome</keyword>
<evidence type="ECO:0000313" key="7">
    <source>
        <dbReference type="EMBL" id="MBB5353025.1"/>
    </source>
</evidence>
<dbReference type="InterPro" id="IPR037524">
    <property type="entry name" value="PA14/GLEYA"/>
</dbReference>
<accession>A0A840V4T1</accession>
<proteinExistence type="predicted"/>
<dbReference type="GO" id="GO:0009055">
    <property type="term" value="F:electron transfer activity"/>
    <property type="evidence" value="ECO:0007669"/>
    <property type="project" value="InterPro"/>
</dbReference>
<feature type="domain" description="PA14" evidence="6">
    <location>
        <begin position="150"/>
        <end position="295"/>
    </location>
</feature>
<dbReference type="Proteomes" id="UP000557717">
    <property type="component" value="Unassembled WGS sequence"/>
</dbReference>
<reference evidence="7 8" key="1">
    <citation type="submission" date="2020-08" db="EMBL/GenBank/DDBJ databases">
        <title>Genomic Encyclopedia of Type Strains, Phase IV (KMG-IV): sequencing the most valuable type-strain genomes for metagenomic binning, comparative biology and taxonomic classification.</title>
        <authorList>
            <person name="Goeker M."/>
        </authorList>
    </citation>
    <scope>NUCLEOTIDE SEQUENCE [LARGE SCALE GENOMIC DNA]</scope>
    <source>
        <strain evidence="7 8">YC6886</strain>
    </source>
</reference>
<dbReference type="Gene3D" id="1.10.760.10">
    <property type="entry name" value="Cytochrome c-like domain"/>
    <property type="match status" value="1"/>
</dbReference>
<dbReference type="Pfam" id="PF00034">
    <property type="entry name" value="Cytochrom_C"/>
    <property type="match status" value="1"/>
</dbReference>
<evidence type="ECO:0000256" key="4">
    <source>
        <dbReference type="PROSITE-ProRule" id="PRU00433"/>
    </source>
</evidence>
<evidence type="ECO:0000259" key="5">
    <source>
        <dbReference type="PROSITE" id="PS51007"/>
    </source>
</evidence>
<keyword evidence="3 4" id="KW-0408">Iron</keyword>
<dbReference type="RefSeq" id="WP_184020535.1">
    <property type="nucleotide sequence ID" value="NZ_JACHFD010000019.1"/>
</dbReference>
<keyword evidence="2 4" id="KW-0479">Metal-binding</keyword>
<evidence type="ECO:0000256" key="2">
    <source>
        <dbReference type="ARBA" id="ARBA00022723"/>
    </source>
</evidence>
<dbReference type="GO" id="GO:0020037">
    <property type="term" value="F:heme binding"/>
    <property type="evidence" value="ECO:0007669"/>
    <property type="project" value="InterPro"/>
</dbReference>
<dbReference type="PANTHER" id="PTHR35008:SF8">
    <property type="entry name" value="ALCOHOL DEHYDROGENASE CYTOCHROME C SUBUNIT"/>
    <property type="match status" value="1"/>
</dbReference>
<dbReference type="InterPro" id="IPR051459">
    <property type="entry name" value="Cytochrome_c-type_DH"/>
</dbReference>
<keyword evidence="1 4" id="KW-0349">Heme</keyword>
<feature type="domain" description="Cytochrome c" evidence="5">
    <location>
        <begin position="17"/>
        <end position="108"/>
    </location>
</feature>
<dbReference type="Gene3D" id="3.90.182.10">
    <property type="entry name" value="Toxin - Anthrax Protective Antigen,domain 1"/>
    <property type="match status" value="1"/>
</dbReference>
<evidence type="ECO:0000313" key="8">
    <source>
        <dbReference type="Proteomes" id="UP000557717"/>
    </source>
</evidence>
<dbReference type="InterPro" id="IPR011658">
    <property type="entry name" value="PA14_dom"/>
</dbReference>
<dbReference type="AlphaFoldDB" id="A0A840V4T1"/>
<dbReference type="PROSITE" id="PS51007">
    <property type="entry name" value="CYTC"/>
    <property type="match status" value="1"/>
</dbReference>